<keyword evidence="4" id="KW-0472">Membrane</keyword>
<dbReference type="Proteomes" id="UP000335636">
    <property type="component" value="Unassembled WGS sequence"/>
</dbReference>
<keyword evidence="2" id="KW-0175">Coiled coil</keyword>
<proteinExistence type="inferred from homology"/>
<dbReference type="EMBL" id="CABDUW010002925">
    <property type="protein sequence ID" value="VTJ88360.1"/>
    <property type="molecule type" value="Genomic_DNA"/>
</dbReference>
<dbReference type="GO" id="GO:0008289">
    <property type="term" value="F:lipid binding"/>
    <property type="evidence" value="ECO:0007669"/>
    <property type="project" value="InterPro"/>
</dbReference>
<protein>
    <recommendedName>
        <fullName evidence="8">Apolipoprotein L6</fullName>
    </recommendedName>
</protein>
<feature type="region of interest" description="Disordered" evidence="3">
    <location>
        <begin position="1"/>
        <end position="23"/>
    </location>
</feature>
<dbReference type="EMBL" id="WJEC01006535">
    <property type="protein sequence ID" value="KAF7472223.1"/>
    <property type="molecule type" value="Genomic_DNA"/>
</dbReference>
<gene>
    <name evidence="5" type="ORF">GHT09_016786</name>
    <name evidence="6" type="ORF">MONAX_5E008812</name>
</gene>
<dbReference type="GO" id="GO:0016020">
    <property type="term" value="C:membrane"/>
    <property type="evidence" value="ECO:0007669"/>
    <property type="project" value="TreeGrafter"/>
</dbReference>
<dbReference type="GO" id="GO:0006869">
    <property type="term" value="P:lipid transport"/>
    <property type="evidence" value="ECO:0007669"/>
    <property type="project" value="InterPro"/>
</dbReference>
<organism evidence="6 7">
    <name type="scientific">Marmota monax</name>
    <name type="common">Woodchuck</name>
    <dbReference type="NCBI Taxonomy" id="9995"/>
    <lineage>
        <taxon>Eukaryota</taxon>
        <taxon>Metazoa</taxon>
        <taxon>Chordata</taxon>
        <taxon>Craniata</taxon>
        <taxon>Vertebrata</taxon>
        <taxon>Euteleostomi</taxon>
        <taxon>Mammalia</taxon>
        <taxon>Eutheria</taxon>
        <taxon>Euarchontoglires</taxon>
        <taxon>Glires</taxon>
        <taxon>Rodentia</taxon>
        <taxon>Sciuromorpha</taxon>
        <taxon>Sciuridae</taxon>
        <taxon>Xerinae</taxon>
        <taxon>Marmotini</taxon>
        <taxon>Marmota</taxon>
    </lineage>
</organism>
<accession>A0A5E4D3Z0</accession>
<dbReference type="GO" id="GO:0042157">
    <property type="term" value="P:lipoprotein metabolic process"/>
    <property type="evidence" value="ECO:0007669"/>
    <property type="project" value="InterPro"/>
</dbReference>
<evidence type="ECO:0000313" key="5">
    <source>
        <dbReference type="EMBL" id="KAF7472223.1"/>
    </source>
</evidence>
<evidence type="ECO:0008006" key="8">
    <source>
        <dbReference type="Google" id="ProtNLM"/>
    </source>
</evidence>
<feature type="compositionally biased region" description="Polar residues" evidence="3">
    <location>
        <begin position="1"/>
        <end position="17"/>
    </location>
</feature>
<dbReference type="Proteomes" id="UP000662637">
    <property type="component" value="Unassembled WGS sequence"/>
</dbReference>
<dbReference type="PANTHER" id="PTHR14096:SF7">
    <property type="entry name" value="APOLIPOPROTEIN L6"/>
    <property type="match status" value="1"/>
</dbReference>
<dbReference type="AlphaFoldDB" id="A0A5E4D3Z0"/>
<evidence type="ECO:0000313" key="6">
    <source>
        <dbReference type="EMBL" id="VTJ88360.1"/>
    </source>
</evidence>
<reference evidence="5" key="2">
    <citation type="submission" date="2020-08" db="EMBL/GenBank/DDBJ databases">
        <authorList>
            <person name="Shumante A."/>
            <person name="Zimin A.V."/>
            <person name="Puiu D."/>
            <person name="Salzberg S.L."/>
        </authorList>
    </citation>
    <scope>NUCLEOTIDE SEQUENCE</scope>
    <source>
        <strain evidence="5">WC2-LM</strain>
        <tissue evidence="5">Liver</tissue>
    </source>
</reference>
<keyword evidence="7" id="KW-1185">Reference proteome</keyword>
<sequence length="326" mass="36214">MSKSQNVCGSSLLQHQGPSGRDQDEALCEMVEPLDGDLEDDEELLWEYFGKDILNEFPKWRQKQEEAIKQLRALADEVDTTHKITSKVNMVATSAAILSGFLSLAGIALAPVTAGGSLGLTAASQTLGAAAGVTSAVTHLIEHSLNKKVKAHAHLLQPSREPELEQVDGGGTACLTALTEILSKVRETIRVLKRNKQAYRAARAKPRLARAAKDLIKGGRVSTRTTRHVQRAFEGTPLAMTKTSLLKGGGAAALFLLWDLYNFSEDWKKLKDGDRAQLAEDLRDWAQELEEEVIRYSHCFERLQQKIYFRSVLFCFVLFCFVCFFF</sequence>
<evidence type="ECO:0000256" key="1">
    <source>
        <dbReference type="ARBA" id="ARBA00010090"/>
    </source>
</evidence>
<feature type="coiled-coil region" evidence="2">
    <location>
        <begin position="275"/>
        <end position="306"/>
    </location>
</feature>
<dbReference type="Pfam" id="PF05461">
    <property type="entry name" value="ApoL"/>
    <property type="match status" value="1"/>
</dbReference>
<comment type="similarity">
    <text evidence="1">Belongs to the apolipoprotein L family.</text>
</comment>
<reference evidence="6 7" key="1">
    <citation type="submission" date="2019-04" db="EMBL/GenBank/DDBJ databases">
        <authorList>
            <person name="Alioto T."/>
            <person name="Alioto T."/>
        </authorList>
    </citation>
    <scope>NUCLEOTIDE SEQUENCE [LARGE SCALE GENOMIC DNA]</scope>
</reference>
<feature type="transmembrane region" description="Helical" evidence="4">
    <location>
        <begin position="307"/>
        <end position="325"/>
    </location>
</feature>
<keyword evidence="4" id="KW-0812">Transmembrane</keyword>
<dbReference type="InterPro" id="IPR008405">
    <property type="entry name" value="ApoL"/>
</dbReference>
<name>A0A5E4D3Z0_MARMO</name>
<evidence type="ECO:0000256" key="4">
    <source>
        <dbReference type="SAM" id="Phobius"/>
    </source>
</evidence>
<keyword evidence="4" id="KW-1133">Transmembrane helix</keyword>
<evidence type="ECO:0000256" key="3">
    <source>
        <dbReference type="SAM" id="MobiDB-lite"/>
    </source>
</evidence>
<evidence type="ECO:0000256" key="2">
    <source>
        <dbReference type="SAM" id="Coils"/>
    </source>
</evidence>
<dbReference type="GO" id="GO:0005576">
    <property type="term" value="C:extracellular region"/>
    <property type="evidence" value="ECO:0007669"/>
    <property type="project" value="InterPro"/>
</dbReference>
<evidence type="ECO:0000313" key="7">
    <source>
        <dbReference type="Proteomes" id="UP000335636"/>
    </source>
</evidence>
<dbReference type="PANTHER" id="PTHR14096">
    <property type="entry name" value="APOLIPOPROTEIN L"/>
    <property type="match status" value="1"/>
</dbReference>